<evidence type="ECO:0000313" key="3">
    <source>
        <dbReference type="Proteomes" id="UP001597201"/>
    </source>
</evidence>
<organism evidence="2 3">
    <name type="scientific">Namhaeicola litoreus</name>
    <dbReference type="NCBI Taxonomy" id="1052145"/>
    <lineage>
        <taxon>Bacteria</taxon>
        <taxon>Pseudomonadati</taxon>
        <taxon>Bacteroidota</taxon>
        <taxon>Flavobacteriia</taxon>
        <taxon>Flavobacteriales</taxon>
        <taxon>Flavobacteriaceae</taxon>
        <taxon>Namhaeicola</taxon>
    </lineage>
</organism>
<evidence type="ECO:0000313" key="2">
    <source>
        <dbReference type="EMBL" id="MFD1314666.1"/>
    </source>
</evidence>
<protein>
    <submittedName>
        <fullName evidence="2">Uncharacterized protein</fullName>
    </submittedName>
</protein>
<comment type="caution">
    <text evidence="2">The sequence shown here is derived from an EMBL/GenBank/DDBJ whole genome shotgun (WGS) entry which is preliminary data.</text>
</comment>
<evidence type="ECO:0000256" key="1">
    <source>
        <dbReference type="SAM" id="SignalP"/>
    </source>
</evidence>
<feature type="signal peptide" evidence="1">
    <location>
        <begin position="1"/>
        <end position="23"/>
    </location>
</feature>
<feature type="chain" id="PRO_5047069426" evidence="1">
    <location>
        <begin position="24"/>
        <end position="250"/>
    </location>
</feature>
<name>A0ABW3Y0H1_9FLAO</name>
<proteinExistence type="predicted"/>
<dbReference type="Proteomes" id="UP001597201">
    <property type="component" value="Unassembled WGS sequence"/>
</dbReference>
<keyword evidence="1" id="KW-0732">Signal</keyword>
<accession>A0ABW3Y0H1</accession>
<reference evidence="3" key="1">
    <citation type="journal article" date="2019" name="Int. J. Syst. Evol. Microbiol.">
        <title>The Global Catalogue of Microorganisms (GCM) 10K type strain sequencing project: providing services to taxonomists for standard genome sequencing and annotation.</title>
        <authorList>
            <consortium name="The Broad Institute Genomics Platform"/>
            <consortium name="The Broad Institute Genome Sequencing Center for Infectious Disease"/>
            <person name="Wu L."/>
            <person name="Ma J."/>
        </authorList>
    </citation>
    <scope>NUCLEOTIDE SEQUENCE [LARGE SCALE GENOMIC DNA]</scope>
    <source>
        <strain evidence="3">CCUG 61485</strain>
    </source>
</reference>
<keyword evidence="3" id="KW-1185">Reference proteome</keyword>
<gene>
    <name evidence="2" type="ORF">ACFQ39_03480</name>
</gene>
<dbReference type="RefSeq" id="WP_377176495.1">
    <property type="nucleotide sequence ID" value="NZ_JBHTMY010000002.1"/>
</dbReference>
<sequence>MKIIRNIYFVAIALSFTTFSALAQSPSREFSDLIGEKAQYIDQDFGKRGYMHMKTEKSGYDSYSYWWNYNTKKCVIARTSDGRIASVVDTPAFDCNQPDPNSGNSYNYNHNAHHHDTGYHYNDNAEDAAFEKGYKDGLYNKSYHNYYSSNIEKDAYSQGYNKGVKERNGRTNYHSGHGGYQAYVGVDHLVGESTDSAFRKLESEGFVRQNERTQNGRKRINWYNNRTGQCIKTVLDKGKIYKVEKSDNCD</sequence>
<dbReference type="EMBL" id="JBHTMY010000002">
    <property type="protein sequence ID" value="MFD1314666.1"/>
    <property type="molecule type" value="Genomic_DNA"/>
</dbReference>